<dbReference type="InterPro" id="IPR036583">
    <property type="entry name" value="23S_rRNA_IVS_sf"/>
</dbReference>
<proteinExistence type="predicted"/>
<dbReference type="AlphaFoldDB" id="A0A6P1DSB5"/>
<protein>
    <submittedName>
        <fullName evidence="1">Four helix bundle protein</fullName>
    </submittedName>
</protein>
<dbReference type="InterPro" id="IPR012657">
    <property type="entry name" value="23S_rRNA-intervening_sequence"/>
</dbReference>
<accession>A0A6P1DSB5</accession>
<evidence type="ECO:0000313" key="2">
    <source>
        <dbReference type="Proteomes" id="UP000471640"/>
    </source>
</evidence>
<dbReference type="PANTHER" id="PTHR38471">
    <property type="entry name" value="FOUR HELIX BUNDLE PROTEIN"/>
    <property type="match status" value="1"/>
</dbReference>
<dbReference type="PANTHER" id="PTHR38471:SF2">
    <property type="entry name" value="FOUR HELIX BUNDLE PROTEIN"/>
    <property type="match status" value="1"/>
</dbReference>
<comment type="caution">
    <text evidence="1">The sequence shown here is derived from an EMBL/GenBank/DDBJ whole genome shotgun (WGS) entry which is preliminary data.</text>
</comment>
<dbReference type="EMBL" id="JAAIJR010000041">
    <property type="protein sequence ID" value="NEX20958.1"/>
    <property type="molecule type" value="Genomic_DNA"/>
</dbReference>
<dbReference type="Pfam" id="PF05635">
    <property type="entry name" value="23S_rRNA_IVP"/>
    <property type="match status" value="1"/>
</dbReference>
<organism evidence="1 2">
    <name type="scientific">Thiorhodococcus mannitoliphagus</name>
    <dbReference type="NCBI Taxonomy" id="329406"/>
    <lineage>
        <taxon>Bacteria</taxon>
        <taxon>Pseudomonadati</taxon>
        <taxon>Pseudomonadota</taxon>
        <taxon>Gammaproteobacteria</taxon>
        <taxon>Chromatiales</taxon>
        <taxon>Chromatiaceae</taxon>
        <taxon>Thiorhodococcus</taxon>
    </lineage>
</organism>
<reference evidence="2" key="1">
    <citation type="journal article" date="2020" name="Microbiol. Resour. Announc.">
        <title>Draft Genome Sequences of Thiorhodococcus mannitoliphagus and Thiorhodococcus minor, Purple Sulfur Photosynthetic Bacteria in the Gammaproteobacterial Family Chromatiaceae.</title>
        <authorList>
            <person name="Aviles F.A."/>
            <person name="Meyer T.E."/>
            <person name="Kyndt J.A."/>
        </authorList>
    </citation>
    <scope>NUCLEOTIDE SEQUENCE [LARGE SCALE GENOMIC DNA]</scope>
    <source>
        <strain evidence="2">DSM 18266</strain>
    </source>
</reference>
<keyword evidence="2" id="KW-1185">Reference proteome</keyword>
<sequence>MRFEDLEVWKRSARLSVELYKAMSGLRDFGFRDQITRSGLSVPSNIAEGLERRPNKDRQRYIDIALGSCGELRTQIYIGIEIGYIQRQEGASWIAETREISAMLVGLRNNLAKLKTEN</sequence>
<evidence type="ECO:0000313" key="1">
    <source>
        <dbReference type="EMBL" id="NEX20958.1"/>
    </source>
</evidence>
<dbReference type="SUPFAM" id="SSF158446">
    <property type="entry name" value="IVS-encoded protein-like"/>
    <property type="match status" value="1"/>
</dbReference>
<name>A0A6P1DSB5_9GAMM</name>
<dbReference type="Gene3D" id="1.20.1440.60">
    <property type="entry name" value="23S rRNA-intervening sequence"/>
    <property type="match status" value="1"/>
</dbReference>
<dbReference type="Proteomes" id="UP000471640">
    <property type="component" value="Unassembled WGS sequence"/>
</dbReference>
<dbReference type="NCBIfam" id="NF008912">
    <property type="entry name" value="PRK12275.1-6"/>
    <property type="match status" value="1"/>
</dbReference>
<dbReference type="NCBIfam" id="TIGR02436">
    <property type="entry name" value="four helix bundle protein"/>
    <property type="match status" value="1"/>
</dbReference>
<reference evidence="1 2" key="2">
    <citation type="submission" date="2020-02" db="EMBL/GenBank/DDBJ databases">
        <title>Genome sequences of Thiorhodococcus mannitoliphagus and Thiorhodococcus minor, purple sulfur photosynthetic bacteria in the gammaproteobacterial family, Chromatiaceae.</title>
        <authorList>
            <person name="Aviles F.A."/>
            <person name="Meyer T.E."/>
            <person name="Kyndt J.A."/>
        </authorList>
    </citation>
    <scope>NUCLEOTIDE SEQUENCE [LARGE SCALE GENOMIC DNA]</scope>
    <source>
        <strain evidence="1 2">DSM 18266</strain>
    </source>
</reference>
<gene>
    <name evidence="1" type="ORF">G3480_11655</name>
</gene>